<feature type="compositionally biased region" description="Polar residues" evidence="1">
    <location>
        <begin position="1"/>
        <end position="12"/>
    </location>
</feature>
<reference evidence="2" key="1">
    <citation type="journal article" date="2021" name="IMA Fungus">
        <title>Genomic characterization of three marine fungi, including Emericellopsis atlantica sp. nov. with signatures of a generalist lifestyle and marine biomass degradation.</title>
        <authorList>
            <person name="Hagestad O.C."/>
            <person name="Hou L."/>
            <person name="Andersen J.H."/>
            <person name="Hansen E.H."/>
            <person name="Altermark B."/>
            <person name="Li C."/>
            <person name="Kuhnert E."/>
            <person name="Cox R.J."/>
            <person name="Crous P.W."/>
            <person name="Spatafora J.W."/>
            <person name="Lail K."/>
            <person name="Amirebrahimi M."/>
            <person name="Lipzen A."/>
            <person name="Pangilinan J."/>
            <person name="Andreopoulos W."/>
            <person name="Hayes R.D."/>
            <person name="Ng V."/>
            <person name="Grigoriev I.V."/>
            <person name="Jackson S.A."/>
            <person name="Sutton T.D.S."/>
            <person name="Dobson A.D.W."/>
            <person name="Rama T."/>
        </authorList>
    </citation>
    <scope>NUCLEOTIDE SEQUENCE</scope>
    <source>
        <strain evidence="2">TRa018bII</strain>
    </source>
</reference>
<keyword evidence="3" id="KW-1185">Reference proteome</keyword>
<feature type="compositionally biased region" description="Basic residues" evidence="1">
    <location>
        <begin position="13"/>
        <end position="29"/>
    </location>
</feature>
<protein>
    <submittedName>
        <fullName evidence="2">Uncharacterized protein</fullName>
    </submittedName>
</protein>
<dbReference type="Proteomes" id="UP000824998">
    <property type="component" value="Unassembled WGS sequence"/>
</dbReference>
<evidence type="ECO:0000256" key="1">
    <source>
        <dbReference type="SAM" id="MobiDB-lite"/>
    </source>
</evidence>
<dbReference type="OrthoDB" id="3439049at2759"/>
<proteinExistence type="predicted"/>
<accession>A0A9P7YC50</accession>
<gene>
    <name evidence="2" type="ORF">BJ875DRAFT_150637</name>
</gene>
<evidence type="ECO:0000313" key="2">
    <source>
        <dbReference type="EMBL" id="KAG9230591.1"/>
    </source>
</evidence>
<feature type="region of interest" description="Disordered" evidence="1">
    <location>
        <begin position="1"/>
        <end position="59"/>
    </location>
</feature>
<evidence type="ECO:0000313" key="3">
    <source>
        <dbReference type="Proteomes" id="UP000824998"/>
    </source>
</evidence>
<comment type="caution">
    <text evidence="2">The sequence shown here is derived from an EMBL/GenBank/DDBJ whole genome shotgun (WGS) entry which is preliminary data.</text>
</comment>
<sequence>MAINTSYTTTLRQNRRRERPGSRTRRTISRKANILDDCDKGCPDANPFPPSSKASPRPLLRQDFDQCWQRWKLRQVKEEAQTEMDRLLLEQEQQRLFGGDSGDDGSLCLAILDVVMRLFGDIDYTDP</sequence>
<organism evidence="2 3">
    <name type="scientific">Amylocarpus encephaloides</name>
    <dbReference type="NCBI Taxonomy" id="45428"/>
    <lineage>
        <taxon>Eukaryota</taxon>
        <taxon>Fungi</taxon>
        <taxon>Dikarya</taxon>
        <taxon>Ascomycota</taxon>
        <taxon>Pezizomycotina</taxon>
        <taxon>Leotiomycetes</taxon>
        <taxon>Helotiales</taxon>
        <taxon>Helotiales incertae sedis</taxon>
        <taxon>Amylocarpus</taxon>
    </lineage>
</organism>
<dbReference type="AlphaFoldDB" id="A0A9P7YC50"/>
<name>A0A9P7YC50_9HELO</name>
<dbReference type="EMBL" id="MU251659">
    <property type="protein sequence ID" value="KAG9230591.1"/>
    <property type="molecule type" value="Genomic_DNA"/>
</dbReference>
<feature type="compositionally biased region" description="Basic and acidic residues" evidence="1">
    <location>
        <begin position="33"/>
        <end position="42"/>
    </location>
</feature>